<name>A0ABV7B973_9GAMM</name>
<comment type="caution">
    <text evidence="4">The sequence shown here is derived from an EMBL/GenBank/DDBJ whole genome shotgun (WGS) entry which is preliminary data.</text>
</comment>
<dbReference type="RefSeq" id="WP_379760740.1">
    <property type="nucleotide sequence ID" value="NZ_JBHRSQ010000020.1"/>
</dbReference>
<dbReference type="Proteomes" id="UP001595386">
    <property type="component" value="Unassembled WGS sequence"/>
</dbReference>
<feature type="region of interest" description="Disordered" evidence="2">
    <location>
        <begin position="1"/>
        <end position="30"/>
    </location>
</feature>
<organism evidence="4 5">
    <name type="scientific">Halomonas tibetensis</name>
    <dbReference type="NCBI Taxonomy" id="2259590"/>
    <lineage>
        <taxon>Bacteria</taxon>
        <taxon>Pseudomonadati</taxon>
        <taxon>Pseudomonadota</taxon>
        <taxon>Gammaproteobacteria</taxon>
        <taxon>Oceanospirillales</taxon>
        <taxon>Halomonadaceae</taxon>
        <taxon>Halomonas</taxon>
    </lineage>
</organism>
<evidence type="ECO:0000313" key="5">
    <source>
        <dbReference type="Proteomes" id="UP001595386"/>
    </source>
</evidence>
<sequence length="303" mass="33234">MAERHDDRRHAAAIVPDPEASLASQRRRGPPPPRVWPLWLLLLGLVAAGGGAGYLAWEERQRFDAELARLSGELSNVHARFDTALGEGDALADIEDRLSAQARRDEAHDGLLAVLEEDLAAGLNAQEVRQDALQQRLVRIAEAAATREATLAAFQLSLDSLELAGTEGRAALDDALEAQRDRLDNLLESQARDSRHLAELDERLAALAAETHQDEAMARLVEDQAALAERLAESRDVAERERRVLEERLAAQGREVEALAESRDDEPADDDAMAARLASLEMEIGELRRAQLALSARLEALRP</sequence>
<protein>
    <recommendedName>
        <fullName evidence="6">Chromosome partition protein Smc</fullName>
    </recommendedName>
</protein>
<accession>A0ABV7B973</accession>
<dbReference type="EMBL" id="JBHRSQ010000020">
    <property type="protein sequence ID" value="MFC2993274.1"/>
    <property type="molecule type" value="Genomic_DNA"/>
</dbReference>
<evidence type="ECO:0000256" key="1">
    <source>
        <dbReference type="SAM" id="Coils"/>
    </source>
</evidence>
<proteinExistence type="predicted"/>
<keyword evidence="5" id="KW-1185">Reference proteome</keyword>
<evidence type="ECO:0008006" key="6">
    <source>
        <dbReference type="Google" id="ProtNLM"/>
    </source>
</evidence>
<keyword evidence="3" id="KW-0472">Membrane</keyword>
<evidence type="ECO:0000256" key="2">
    <source>
        <dbReference type="SAM" id="MobiDB-lite"/>
    </source>
</evidence>
<keyword evidence="1" id="KW-0175">Coiled coil</keyword>
<feature type="compositionally biased region" description="Basic and acidic residues" evidence="2">
    <location>
        <begin position="1"/>
        <end position="10"/>
    </location>
</feature>
<reference evidence="5" key="1">
    <citation type="journal article" date="2019" name="Int. J. Syst. Evol. Microbiol.">
        <title>The Global Catalogue of Microorganisms (GCM) 10K type strain sequencing project: providing services to taxonomists for standard genome sequencing and annotation.</title>
        <authorList>
            <consortium name="The Broad Institute Genomics Platform"/>
            <consortium name="The Broad Institute Genome Sequencing Center for Infectious Disease"/>
            <person name="Wu L."/>
            <person name="Ma J."/>
        </authorList>
    </citation>
    <scope>NUCLEOTIDE SEQUENCE [LARGE SCALE GENOMIC DNA]</scope>
    <source>
        <strain evidence="5">KCTC 52660</strain>
    </source>
</reference>
<keyword evidence="3" id="KW-1133">Transmembrane helix</keyword>
<feature type="coiled-coil region" evidence="1">
    <location>
        <begin position="221"/>
        <end position="262"/>
    </location>
</feature>
<feature type="transmembrane region" description="Helical" evidence="3">
    <location>
        <begin position="35"/>
        <end position="57"/>
    </location>
</feature>
<evidence type="ECO:0000256" key="3">
    <source>
        <dbReference type="SAM" id="Phobius"/>
    </source>
</evidence>
<evidence type="ECO:0000313" key="4">
    <source>
        <dbReference type="EMBL" id="MFC2993274.1"/>
    </source>
</evidence>
<gene>
    <name evidence="4" type="ORF">ACFODV_14715</name>
</gene>
<keyword evidence="3" id="KW-0812">Transmembrane</keyword>